<dbReference type="EnsemblFungi" id="EJT80524">
    <property type="protein sequence ID" value="EJT80524"/>
    <property type="gene ID" value="GGTG_00520"/>
</dbReference>
<dbReference type="AlphaFoldDB" id="J3NGY4"/>
<evidence type="ECO:0000313" key="2">
    <source>
        <dbReference type="EnsemblFungi" id="EJT80524"/>
    </source>
</evidence>
<evidence type="ECO:0000313" key="3">
    <source>
        <dbReference type="Proteomes" id="UP000006039"/>
    </source>
</evidence>
<sequence>MIQLPAKAGPDLSQDAVLHLETATDWPPLAHLCAASSQHCHGLPLIRDSLDMGVMGSPARNGILASQPTSRPTSRPCQYQCQCGAVVELGGTNTAKQASNL</sequence>
<protein>
    <submittedName>
        <fullName evidence="1 2">Uncharacterized protein</fullName>
    </submittedName>
</protein>
<dbReference type="RefSeq" id="XP_009216533.1">
    <property type="nucleotide sequence ID" value="XM_009218269.1"/>
</dbReference>
<dbReference type="VEuPathDB" id="FungiDB:GGTG_00520"/>
<dbReference type="HOGENOM" id="CLU_2291879_0_0_1"/>
<reference evidence="1" key="3">
    <citation type="submission" date="2010-09" db="EMBL/GenBank/DDBJ databases">
        <title>Annotation of Gaeumannomyces graminis var. tritici R3-111a-1.</title>
        <authorList>
            <consortium name="The Broad Institute Genome Sequencing Platform"/>
            <person name="Ma L.-J."/>
            <person name="Dead R."/>
            <person name="Young S.K."/>
            <person name="Zeng Q."/>
            <person name="Gargeya S."/>
            <person name="Fitzgerald M."/>
            <person name="Haas B."/>
            <person name="Abouelleil A."/>
            <person name="Alvarado L."/>
            <person name="Arachchi H.M."/>
            <person name="Berlin A."/>
            <person name="Brown A."/>
            <person name="Chapman S.B."/>
            <person name="Chen Z."/>
            <person name="Dunbar C."/>
            <person name="Freedman E."/>
            <person name="Gearin G."/>
            <person name="Gellesch M."/>
            <person name="Goldberg J."/>
            <person name="Griggs A."/>
            <person name="Gujja S."/>
            <person name="Heiman D."/>
            <person name="Howarth C."/>
            <person name="Larson L."/>
            <person name="Lui A."/>
            <person name="MacDonald P.J.P."/>
            <person name="Mehta T."/>
            <person name="Montmayeur A."/>
            <person name="Murphy C."/>
            <person name="Neiman D."/>
            <person name="Pearson M."/>
            <person name="Priest M."/>
            <person name="Roberts A."/>
            <person name="Saif S."/>
            <person name="Shea T."/>
            <person name="Shenoy N."/>
            <person name="Sisk P."/>
            <person name="Stolte C."/>
            <person name="Sykes S."/>
            <person name="Yandava C."/>
            <person name="Wortman J."/>
            <person name="Nusbaum C."/>
            <person name="Birren B."/>
        </authorList>
    </citation>
    <scope>NUCLEOTIDE SEQUENCE</scope>
    <source>
        <strain evidence="1">R3-111a-1</strain>
    </source>
</reference>
<accession>J3NGY4</accession>
<organism evidence="1">
    <name type="scientific">Gaeumannomyces tritici (strain R3-111a-1)</name>
    <name type="common">Wheat and barley take-all root rot fungus</name>
    <name type="synonym">Gaeumannomyces graminis var. tritici</name>
    <dbReference type="NCBI Taxonomy" id="644352"/>
    <lineage>
        <taxon>Eukaryota</taxon>
        <taxon>Fungi</taxon>
        <taxon>Dikarya</taxon>
        <taxon>Ascomycota</taxon>
        <taxon>Pezizomycotina</taxon>
        <taxon>Sordariomycetes</taxon>
        <taxon>Sordariomycetidae</taxon>
        <taxon>Magnaporthales</taxon>
        <taxon>Magnaporthaceae</taxon>
        <taxon>Gaeumannomyces</taxon>
    </lineage>
</organism>
<reference evidence="2" key="4">
    <citation type="journal article" date="2015" name="G3 (Bethesda)">
        <title>Genome sequences of three phytopathogenic species of the Magnaporthaceae family of fungi.</title>
        <authorList>
            <person name="Okagaki L.H."/>
            <person name="Nunes C.C."/>
            <person name="Sailsbery J."/>
            <person name="Clay B."/>
            <person name="Brown D."/>
            <person name="John T."/>
            <person name="Oh Y."/>
            <person name="Young N."/>
            <person name="Fitzgerald M."/>
            <person name="Haas B.J."/>
            <person name="Zeng Q."/>
            <person name="Young S."/>
            <person name="Adiconis X."/>
            <person name="Fan L."/>
            <person name="Levin J.Z."/>
            <person name="Mitchell T.K."/>
            <person name="Okubara P.A."/>
            <person name="Farman M.L."/>
            <person name="Kohn L.M."/>
            <person name="Birren B."/>
            <person name="Ma L.-J."/>
            <person name="Dean R.A."/>
        </authorList>
    </citation>
    <scope>NUCLEOTIDE SEQUENCE</scope>
    <source>
        <strain evidence="2">R3-111a-1</strain>
    </source>
</reference>
<reference evidence="1" key="2">
    <citation type="submission" date="2010-07" db="EMBL/GenBank/DDBJ databases">
        <authorList>
            <consortium name="The Broad Institute Genome Sequencing Platform"/>
            <consortium name="Broad Institute Genome Sequencing Center for Infectious Disease"/>
            <person name="Ma L.-J."/>
            <person name="Dead R."/>
            <person name="Young S."/>
            <person name="Zeng Q."/>
            <person name="Koehrsen M."/>
            <person name="Alvarado L."/>
            <person name="Berlin A."/>
            <person name="Chapman S.B."/>
            <person name="Chen Z."/>
            <person name="Freedman E."/>
            <person name="Gellesch M."/>
            <person name="Goldberg J."/>
            <person name="Griggs A."/>
            <person name="Gujja S."/>
            <person name="Heilman E.R."/>
            <person name="Heiman D."/>
            <person name="Hepburn T."/>
            <person name="Howarth C."/>
            <person name="Jen D."/>
            <person name="Larson L."/>
            <person name="Mehta T."/>
            <person name="Neiman D."/>
            <person name="Pearson M."/>
            <person name="Roberts A."/>
            <person name="Saif S."/>
            <person name="Shea T."/>
            <person name="Shenoy N."/>
            <person name="Sisk P."/>
            <person name="Stolte C."/>
            <person name="Sykes S."/>
            <person name="Walk T."/>
            <person name="White J."/>
            <person name="Yandava C."/>
            <person name="Haas B."/>
            <person name="Nusbaum C."/>
            <person name="Birren B."/>
        </authorList>
    </citation>
    <scope>NUCLEOTIDE SEQUENCE</scope>
    <source>
        <strain evidence="1">R3-111a-1</strain>
    </source>
</reference>
<name>J3NGY4_GAET3</name>
<proteinExistence type="predicted"/>
<gene>
    <name evidence="2" type="primary">20340978</name>
    <name evidence="1" type="ORF">GGTG_00520</name>
</gene>
<dbReference type="EMBL" id="GL385395">
    <property type="protein sequence ID" value="EJT80524.1"/>
    <property type="molecule type" value="Genomic_DNA"/>
</dbReference>
<dbReference type="GeneID" id="20340978"/>
<reference evidence="3" key="1">
    <citation type="submission" date="2010-07" db="EMBL/GenBank/DDBJ databases">
        <title>The genome sequence of Gaeumannomyces graminis var. tritici strain R3-111a-1.</title>
        <authorList>
            <consortium name="The Broad Institute Genome Sequencing Platform"/>
            <person name="Ma L.-J."/>
            <person name="Dead R."/>
            <person name="Young S."/>
            <person name="Zeng Q."/>
            <person name="Koehrsen M."/>
            <person name="Alvarado L."/>
            <person name="Berlin A."/>
            <person name="Chapman S.B."/>
            <person name="Chen Z."/>
            <person name="Freedman E."/>
            <person name="Gellesch M."/>
            <person name="Goldberg J."/>
            <person name="Griggs A."/>
            <person name="Gujja S."/>
            <person name="Heilman E.R."/>
            <person name="Heiman D."/>
            <person name="Hepburn T."/>
            <person name="Howarth C."/>
            <person name="Jen D."/>
            <person name="Larson L."/>
            <person name="Mehta T."/>
            <person name="Neiman D."/>
            <person name="Pearson M."/>
            <person name="Roberts A."/>
            <person name="Saif S."/>
            <person name="Shea T."/>
            <person name="Shenoy N."/>
            <person name="Sisk P."/>
            <person name="Stolte C."/>
            <person name="Sykes S."/>
            <person name="Walk T."/>
            <person name="White J."/>
            <person name="Yandava C."/>
            <person name="Haas B."/>
            <person name="Nusbaum C."/>
            <person name="Birren B."/>
        </authorList>
    </citation>
    <scope>NUCLEOTIDE SEQUENCE [LARGE SCALE GENOMIC DNA]</scope>
    <source>
        <strain evidence="3">R3-111a-1</strain>
    </source>
</reference>
<dbReference type="Proteomes" id="UP000006039">
    <property type="component" value="Unassembled WGS sequence"/>
</dbReference>
<reference evidence="2" key="5">
    <citation type="submission" date="2018-04" db="UniProtKB">
        <authorList>
            <consortium name="EnsemblFungi"/>
        </authorList>
    </citation>
    <scope>IDENTIFICATION</scope>
    <source>
        <strain evidence="2">R3-111a-1</strain>
    </source>
</reference>
<evidence type="ECO:0000313" key="1">
    <source>
        <dbReference type="EMBL" id="EJT80524.1"/>
    </source>
</evidence>
<keyword evidence="3" id="KW-1185">Reference proteome</keyword>